<dbReference type="EMBL" id="JACHGW010000004">
    <property type="protein sequence ID" value="MBB6052109.1"/>
    <property type="molecule type" value="Genomic_DNA"/>
</dbReference>
<sequence length="119" mass="12987">MQSIVLVLHSKKNDFKGQDGNQVKSLKLSYIPCDPPENSEGECGIAVIEGESLPFDQAVQIKEIPGFYDLEYAPTPKKNKYGRTEQVLMPRRLSFRAGAAQKVAELIASGNLPVGVGKP</sequence>
<proteinExistence type="predicted"/>
<gene>
    <name evidence="1" type="ORF">HNQ39_003930</name>
</gene>
<comment type="caution">
    <text evidence="1">The sequence shown here is derived from an EMBL/GenBank/DDBJ whole genome shotgun (WGS) entry which is preliminary data.</text>
</comment>
<dbReference type="Proteomes" id="UP000520814">
    <property type="component" value="Unassembled WGS sequence"/>
</dbReference>
<organism evidence="1 2">
    <name type="scientific">Armatimonas rosea</name>
    <dbReference type="NCBI Taxonomy" id="685828"/>
    <lineage>
        <taxon>Bacteria</taxon>
        <taxon>Bacillati</taxon>
        <taxon>Armatimonadota</taxon>
        <taxon>Armatimonadia</taxon>
        <taxon>Armatimonadales</taxon>
        <taxon>Armatimonadaceae</taxon>
        <taxon>Armatimonas</taxon>
    </lineage>
</organism>
<reference evidence="1 2" key="1">
    <citation type="submission" date="2020-08" db="EMBL/GenBank/DDBJ databases">
        <title>Genomic Encyclopedia of Type Strains, Phase IV (KMG-IV): sequencing the most valuable type-strain genomes for metagenomic binning, comparative biology and taxonomic classification.</title>
        <authorList>
            <person name="Goeker M."/>
        </authorList>
    </citation>
    <scope>NUCLEOTIDE SEQUENCE [LARGE SCALE GENOMIC DNA]</scope>
    <source>
        <strain evidence="1 2">DSM 23562</strain>
    </source>
</reference>
<name>A0A7W9SUA6_ARMRO</name>
<dbReference type="RefSeq" id="WP_184200521.1">
    <property type="nucleotide sequence ID" value="NZ_JACHGW010000004.1"/>
</dbReference>
<keyword evidence="2" id="KW-1185">Reference proteome</keyword>
<evidence type="ECO:0000313" key="1">
    <source>
        <dbReference type="EMBL" id="MBB6052109.1"/>
    </source>
</evidence>
<accession>A0A7W9SUA6</accession>
<dbReference type="AlphaFoldDB" id="A0A7W9SUA6"/>
<evidence type="ECO:0000313" key="2">
    <source>
        <dbReference type="Proteomes" id="UP000520814"/>
    </source>
</evidence>
<protein>
    <submittedName>
        <fullName evidence="1">Uncharacterized protein</fullName>
    </submittedName>
</protein>